<keyword evidence="4" id="KW-0694">RNA-binding</keyword>
<evidence type="ECO:0000256" key="1">
    <source>
        <dbReference type="ARBA" id="ARBA00006700"/>
    </source>
</evidence>
<dbReference type="SUPFAM" id="SSF54189">
    <property type="entry name" value="Ribosomal proteins S24e, L23 and L15e"/>
    <property type="match status" value="1"/>
</dbReference>
<evidence type="ECO:0000256" key="4">
    <source>
        <dbReference type="HAMAP-Rule" id="MF_01369"/>
    </source>
</evidence>
<comment type="subunit">
    <text evidence="4">Part of the 50S ribosomal subunit. Contacts protein L29, and trigger factor when it is bound to the ribosome.</text>
</comment>
<dbReference type="HAMAP" id="MF_01369_B">
    <property type="entry name" value="Ribosomal_uL23_B"/>
    <property type="match status" value="1"/>
</dbReference>
<dbReference type="AlphaFoldDB" id="A0A4R3KPH4"/>
<evidence type="ECO:0000256" key="3">
    <source>
        <dbReference type="ARBA" id="ARBA00023274"/>
    </source>
</evidence>
<dbReference type="GO" id="GO:0005840">
    <property type="term" value="C:ribosome"/>
    <property type="evidence" value="ECO:0007669"/>
    <property type="project" value="UniProtKB-KW"/>
</dbReference>
<keyword evidence="3 4" id="KW-0687">Ribonucleoprotein</keyword>
<dbReference type="OrthoDB" id="9797862at2"/>
<gene>
    <name evidence="4" type="primary">rplW</name>
    <name evidence="5" type="ORF">EDD80_11447</name>
</gene>
<comment type="similarity">
    <text evidence="1 4">Belongs to the universal ribosomal protein uL23 family.</text>
</comment>
<dbReference type="EMBL" id="SMAD01000014">
    <property type="protein sequence ID" value="TCS85177.1"/>
    <property type="molecule type" value="Genomic_DNA"/>
</dbReference>
<comment type="caution">
    <text evidence="5">The sequence shown here is derived from an EMBL/GenBank/DDBJ whole genome shotgun (WGS) entry which is preliminary data.</text>
</comment>
<reference evidence="5 6" key="1">
    <citation type="submission" date="2019-03" db="EMBL/GenBank/DDBJ databases">
        <title>Genomic Encyclopedia of Type Strains, Phase IV (KMG-IV): sequencing the most valuable type-strain genomes for metagenomic binning, comparative biology and taxonomic classification.</title>
        <authorList>
            <person name="Goeker M."/>
        </authorList>
    </citation>
    <scope>NUCLEOTIDE SEQUENCE [LARGE SCALE GENOMIC DNA]</scope>
    <source>
        <strain evidence="5 6">DSM 21100</strain>
    </source>
</reference>
<keyword evidence="2 4" id="KW-0689">Ribosomal protein</keyword>
<proteinExistence type="inferred from homology"/>
<dbReference type="InterPro" id="IPR012678">
    <property type="entry name" value="Ribosomal_uL23/eL15/eS24_sf"/>
</dbReference>
<accession>A0A4R3KPH4</accession>
<dbReference type="Proteomes" id="UP000295807">
    <property type="component" value="Unassembled WGS sequence"/>
</dbReference>
<dbReference type="GO" id="GO:0003735">
    <property type="term" value="F:structural constituent of ribosome"/>
    <property type="evidence" value="ECO:0007669"/>
    <property type="project" value="InterPro"/>
</dbReference>
<dbReference type="GO" id="GO:1990904">
    <property type="term" value="C:ribonucleoprotein complex"/>
    <property type="evidence" value="ECO:0007669"/>
    <property type="project" value="UniProtKB-KW"/>
</dbReference>
<name>A0A4R3KPH4_9SPHI</name>
<dbReference type="NCBIfam" id="NF004363">
    <property type="entry name" value="PRK05738.2-4"/>
    <property type="match status" value="1"/>
</dbReference>
<keyword evidence="6" id="KW-1185">Reference proteome</keyword>
<comment type="function">
    <text evidence="4">One of the early assembly proteins it binds 23S rRNA. One of the proteins that surrounds the polypeptide exit tunnel on the outside of the ribosome. Forms the main docking site for trigger factor binding to the ribosome.</text>
</comment>
<dbReference type="Pfam" id="PF00276">
    <property type="entry name" value="Ribosomal_L23"/>
    <property type="match status" value="1"/>
</dbReference>
<dbReference type="GO" id="GO:0019843">
    <property type="term" value="F:rRNA binding"/>
    <property type="evidence" value="ECO:0007669"/>
    <property type="project" value="UniProtKB-UniRule"/>
</dbReference>
<dbReference type="InterPro" id="IPR012677">
    <property type="entry name" value="Nucleotide-bd_a/b_plait_sf"/>
</dbReference>
<sequence length="96" mass="10738">MEILKKPVLTEKVTLLTDKLNKYVFLVDLKANKIQIREAVEKMYGVSVAAVNTLRYDGKRKARGTKRGFVSGRSPRFKKAVVSLASGDAIDFYGND</sequence>
<keyword evidence="4" id="KW-0699">rRNA-binding</keyword>
<organism evidence="5 6">
    <name type="scientific">Anseongella ginsenosidimutans</name>
    <dbReference type="NCBI Taxonomy" id="496056"/>
    <lineage>
        <taxon>Bacteria</taxon>
        <taxon>Pseudomonadati</taxon>
        <taxon>Bacteroidota</taxon>
        <taxon>Sphingobacteriia</taxon>
        <taxon>Sphingobacteriales</taxon>
        <taxon>Sphingobacteriaceae</taxon>
        <taxon>Anseongella</taxon>
    </lineage>
</organism>
<dbReference type="RefSeq" id="WP_132130391.1">
    <property type="nucleotide sequence ID" value="NZ_CP042432.1"/>
</dbReference>
<evidence type="ECO:0000256" key="2">
    <source>
        <dbReference type="ARBA" id="ARBA00022980"/>
    </source>
</evidence>
<dbReference type="PANTHER" id="PTHR11620">
    <property type="entry name" value="60S RIBOSOMAL PROTEIN L23A"/>
    <property type="match status" value="1"/>
</dbReference>
<dbReference type="Gene3D" id="3.30.70.330">
    <property type="match status" value="1"/>
</dbReference>
<evidence type="ECO:0000313" key="6">
    <source>
        <dbReference type="Proteomes" id="UP000295807"/>
    </source>
</evidence>
<dbReference type="GO" id="GO:0006412">
    <property type="term" value="P:translation"/>
    <property type="evidence" value="ECO:0007669"/>
    <property type="project" value="UniProtKB-UniRule"/>
</dbReference>
<evidence type="ECO:0000313" key="5">
    <source>
        <dbReference type="EMBL" id="TCS85177.1"/>
    </source>
</evidence>
<dbReference type="InterPro" id="IPR013025">
    <property type="entry name" value="Ribosomal_uL23-like"/>
</dbReference>
<protein>
    <recommendedName>
        <fullName evidence="4">Large ribosomal subunit protein uL23</fullName>
    </recommendedName>
</protein>